<evidence type="ECO:0000259" key="2">
    <source>
        <dbReference type="Pfam" id="PF14415"/>
    </source>
</evidence>
<feature type="signal peptide" evidence="1">
    <location>
        <begin position="1"/>
        <end position="19"/>
    </location>
</feature>
<dbReference type="Proteomes" id="UP000663211">
    <property type="component" value="Chromosome"/>
</dbReference>
<name>A0ABD7E7D9_ESCAL</name>
<feature type="chain" id="PRO_5044882940" evidence="1">
    <location>
        <begin position="20"/>
        <end position="314"/>
    </location>
</feature>
<dbReference type="Pfam" id="PF14415">
    <property type="entry name" value="DUF4424"/>
    <property type="match status" value="1"/>
</dbReference>
<feature type="domain" description="DUF4424" evidence="2">
    <location>
        <begin position="19"/>
        <end position="303"/>
    </location>
</feature>
<dbReference type="EMBL" id="CP070296">
    <property type="protein sequence ID" value="QST72701.1"/>
    <property type="molecule type" value="Genomic_DNA"/>
</dbReference>
<gene>
    <name evidence="3" type="ORF">JRC44_18005</name>
</gene>
<dbReference type="InterPro" id="IPR025538">
    <property type="entry name" value="DUF4424"/>
</dbReference>
<accession>A0ABD7E7D9</accession>
<organism evidence="3 4">
    <name type="scientific">Escherichia albertii</name>
    <dbReference type="NCBI Taxonomy" id="208962"/>
    <lineage>
        <taxon>Bacteria</taxon>
        <taxon>Pseudomonadati</taxon>
        <taxon>Pseudomonadota</taxon>
        <taxon>Gammaproteobacteria</taxon>
        <taxon>Enterobacterales</taxon>
        <taxon>Enterobacteriaceae</taxon>
        <taxon>Escherichia</taxon>
    </lineage>
</organism>
<dbReference type="RefSeq" id="WP_025237540.1">
    <property type="nucleotide sequence ID" value="NZ_BJWQ01000057.1"/>
</dbReference>
<evidence type="ECO:0000256" key="1">
    <source>
        <dbReference type="SAM" id="SignalP"/>
    </source>
</evidence>
<protein>
    <submittedName>
        <fullName evidence="3">DUF4424 family protein</fullName>
    </submittedName>
</protein>
<dbReference type="Gene3D" id="2.60.40.3680">
    <property type="match status" value="2"/>
</dbReference>
<dbReference type="AlphaFoldDB" id="A0ABD7E7D9"/>
<evidence type="ECO:0000313" key="4">
    <source>
        <dbReference type="Proteomes" id="UP000663211"/>
    </source>
</evidence>
<sequence>MPHTTLFFLLIAFSTATCANDTWWGENNGTIEFLQQNDISMAKERLLISPDRINVDYLFINHSSQDITLPMAFPMPIITKDSEIDGKSPGIGNFQLSVDGKPIATESRWIVMRTDNTGKIEEDITKQIQQTGWTPDQLIDVLQGFNIQPDMPEQWFKDKIPLFTLQQYFVWQQNFPAEKEVVIHHSYSPSLSGGLPLSTKTLPSFAPDKCLNHATLRKLQQLEKTLTKEKKNPDNDVIGWTRLEYILTTGANWKNGSIGDFTLRIHKPQPDDILATCFKQPLKLIDSTTYEFRQKNFKPQNDLFMTFYYAAPGK</sequence>
<evidence type="ECO:0000313" key="3">
    <source>
        <dbReference type="EMBL" id="QST72701.1"/>
    </source>
</evidence>
<keyword evidence="1" id="KW-0732">Signal</keyword>
<reference evidence="3 4" key="1">
    <citation type="submission" date="2021-03" db="EMBL/GenBank/DDBJ databases">
        <title>Comparative genomics of Chinese and international isolates of Escherichia albertii: population structure and evolution of virulence and antimicrobial resistance.</title>
        <authorList>
            <person name="Wang H."/>
            <person name="Xiong Y."/>
            <person name="Luo L."/>
        </authorList>
    </citation>
    <scope>NUCLEOTIDE SEQUENCE [LARGE SCALE GENOMIC DNA]</scope>
    <source>
        <strain evidence="3 4">Sample 165</strain>
    </source>
</reference>
<proteinExistence type="predicted"/>